<dbReference type="InterPro" id="IPR010432">
    <property type="entry name" value="RDD"/>
</dbReference>
<evidence type="ECO:0000256" key="5">
    <source>
        <dbReference type="ARBA" id="ARBA00023136"/>
    </source>
</evidence>
<feature type="domain" description="RDD" evidence="7">
    <location>
        <begin position="37"/>
        <end position="160"/>
    </location>
</feature>
<keyword evidence="4 6" id="KW-1133">Transmembrane helix</keyword>
<reference evidence="8 9" key="1">
    <citation type="submission" date="2017-01" db="EMBL/GenBank/DDBJ databases">
        <title>Complete Genome Sequence of Dolosigranulum pigrum isolated from a Patient with interstitial lung disease.</title>
        <authorList>
            <person name="Mukhopadhyay R."/>
            <person name="Joaquin J."/>
            <person name="Hogue R."/>
            <person name="Fitzgerald S."/>
            <person name="Jospin G."/>
            <person name="Eisen J.A."/>
            <person name="Chaturvedi V."/>
        </authorList>
    </citation>
    <scope>NUCLEOTIDE SEQUENCE [LARGE SCALE GENOMIC DNA]</scope>
    <source>
        <strain evidence="8 9">15S00348</strain>
    </source>
</reference>
<evidence type="ECO:0000256" key="1">
    <source>
        <dbReference type="ARBA" id="ARBA00004651"/>
    </source>
</evidence>
<dbReference type="Proteomes" id="UP000190409">
    <property type="component" value="Unassembled WGS sequence"/>
</dbReference>
<evidence type="ECO:0000259" key="7">
    <source>
        <dbReference type="Pfam" id="PF06271"/>
    </source>
</evidence>
<gene>
    <name evidence="8" type="ORF">BWX42_06405</name>
</gene>
<dbReference type="PANTHER" id="PTHR36115">
    <property type="entry name" value="PROLINE-RICH ANTIGEN HOMOLOG-RELATED"/>
    <property type="match status" value="1"/>
</dbReference>
<keyword evidence="3 6" id="KW-0812">Transmembrane</keyword>
<evidence type="ECO:0000256" key="2">
    <source>
        <dbReference type="ARBA" id="ARBA00022475"/>
    </source>
</evidence>
<name>A0A1S8KPE0_9LACT</name>
<keyword evidence="2" id="KW-1003">Cell membrane</keyword>
<comment type="caution">
    <text evidence="8">The sequence shown here is derived from an EMBL/GenBank/DDBJ whole genome shotgun (WGS) entry which is preliminary data.</text>
</comment>
<evidence type="ECO:0000313" key="8">
    <source>
        <dbReference type="EMBL" id="OOL81401.1"/>
    </source>
</evidence>
<dbReference type="InterPro" id="IPR051791">
    <property type="entry name" value="Pra-immunoreactive"/>
</dbReference>
<feature type="transmembrane region" description="Helical" evidence="6">
    <location>
        <begin position="39"/>
        <end position="65"/>
    </location>
</feature>
<keyword evidence="5 6" id="KW-0472">Membrane</keyword>
<feature type="transmembrane region" description="Helical" evidence="6">
    <location>
        <begin position="77"/>
        <end position="98"/>
    </location>
</feature>
<dbReference type="RefSeq" id="WP_077862852.1">
    <property type="nucleotide sequence ID" value="NZ_CP040414.1"/>
</dbReference>
<dbReference type="GO" id="GO:0005886">
    <property type="term" value="C:plasma membrane"/>
    <property type="evidence" value="ECO:0007669"/>
    <property type="project" value="UniProtKB-SubCell"/>
</dbReference>
<evidence type="ECO:0000256" key="4">
    <source>
        <dbReference type="ARBA" id="ARBA00022989"/>
    </source>
</evidence>
<organism evidence="8 9">
    <name type="scientific">Dolosigranulum pigrum</name>
    <dbReference type="NCBI Taxonomy" id="29394"/>
    <lineage>
        <taxon>Bacteria</taxon>
        <taxon>Bacillati</taxon>
        <taxon>Bacillota</taxon>
        <taxon>Bacilli</taxon>
        <taxon>Lactobacillales</taxon>
        <taxon>Carnobacteriaceae</taxon>
        <taxon>Dolosigranulum</taxon>
    </lineage>
</organism>
<evidence type="ECO:0000256" key="6">
    <source>
        <dbReference type="SAM" id="Phobius"/>
    </source>
</evidence>
<sequence length="193" mass="22273">MNKTPQNKTAESERKLARRQEQLRDIETYNAPKKLFGGFWIRLAAFLVDRVMIQALTAILLNLTVYRIWSTSVSDSFGVTLIELVIFVGYFFLMTYWLDGQTPGKLLFRLRVMSLQDAELSKQTIFYRELLGKVLFFYHPWLAIILVFTFKRQHIIDILADTTVVNEGMIAAFDQYEGSLGKVEAAHTVHTAQ</sequence>
<accession>A0A1S8KPE0</accession>
<dbReference type="EMBL" id="MUYF01000003">
    <property type="protein sequence ID" value="OOL81401.1"/>
    <property type="molecule type" value="Genomic_DNA"/>
</dbReference>
<protein>
    <submittedName>
        <fullName evidence="8">RDD family protein</fullName>
    </submittedName>
</protein>
<proteinExistence type="predicted"/>
<dbReference type="Pfam" id="PF06271">
    <property type="entry name" value="RDD"/>
    <property type="match status" value="1"/>
</dbReference>
<evidence type="ECO:0000313" key="9">
    <source>
        <dbReference type="Proteomes" id="UP000190409"/>
    </source>
</evidence>
<feature type="transmembrane region" description="Helical" evidence="6">
    <location>
        <begin position="130"/>
        <end position="150"/>
    </location>
</feature>
<comment type="subcellular location">
    <subcellularLocation>
        <location evidence="1">Cell membrane</location>
        <topology evidence="1">Multi-pass membrane protein</topology>
    </subcellularLocation>
</comment>
<evidence type="ECO:0000256" key="3">
    <source>
        <dbReference type="ARBA" id="ARBA00022692"/>
    </source>
</evidence>
<dbReference type="PANTHER" id="PTHR36115:SF9">
    <property type="entry name" value="LMO1584 PROTEIN"/>
    <property type="match status" value="1"/>
</dbReference>
<dbReference type="AlphaFoldDB" id="A0A1S8KPE0"/>